<name>A0A8J3F1F8_9BACI</name>
<evidence type="ECO:0000313" key="1">
    <source>
        <dbReference type="EMBL" id="GGI13311.1"/>
    </source>
</evidence>
<protein>
    <recommendedName>
        <fullName evidence="3">Lipoprotein</fullName>
    </recommendedName>
</protein>
<comment type="caution">
    <text evidence="1">The sequence shown here is derived from an EMBL/GenBank/DDBJ whole genome shotgun (WGS) entry which is preliminary data.</text>
</comment>
<dbReference type="OrthoDB" id="2850500at2"/>
<dbReference type="PROSITE" id="PS51257">
    <property type="entry name" value="PROKAR_LIPOPROTEIN"/>
    <property type="match status" value="1"/>
</dbReference>
<sequence>MNKKFSIILIMSIAILGLTACTIKKPPKNLQIQASGAFDEKTFTFQVTSSLPKNAKLDFIIKDQDSKKSVYETTLVTDEKGAVDKRIAFVVGKQNLEGLILYKPEKQTKDIQSIYGKYGQNIRNNAFGYQIEKKDHENYSYIKLYGTFIKYGSLLKGGDVYFDEKPLKIEIGG</sequence>
<dbReference type="AlphaFoldDB" id="A0A8J3F1F8"/>
<organism evidence="1 2">
    <name type="scientific">Gottfriedia solisilvae</name>
    <dbReference type="NCBI Taxonomy" id="1516104"/>
    <lineage>
        <taxon>Bacteria</taxon>
        <taxon>Bacillati</taxon>
        <taxon>Bacillota</taxon>
        <taxon>Bacilli</taxon>
        <taxon>Bacillales</taxon>
        <taxon>Bacillaceae</taxon>
        <taxon>Gottfriedia</taxon>
    </lineage>
</organism>
<evidence type="ECO:0008006" key="3">
    <source>
        <dbReference type="Google" id="ProtNLM"/>
    </source>
</evidence>
<dbReference type="RefSeq" id="WP_087998121.1">
    <property type="nucleotide sequence ID" value="NZ_BMHB01000001.1"/>
</dbReference>
<proteinExistence type="predicted"/>
<dbReference type="EMBL" id="BMHB01000001">
    <property type="protein sequence ID" value="GGI13311.1"/>
    <property type="molecule type" value="Genomic_DNA"/>
</dbReference>
<evidence type="ECO:0000313" key="2">
    <source>
        <dbReference type="Proteomes" id="UP000626244"/>
    </source>
</evidence>
<dbReference type="Proteomes" id="UP000626244">
    <property type="component" value="Unassembled WGS sequence"/>
</dbReference>
<keyword evidence="2" id="KW-1185">Reference proteome</keyword>
<reference evidence="2" key="1">
    <citation type="journal article" date="2019" name="Int. J. Syst. Evol. Microbiol.">
        <title>The Global Catalogue of Microorganisms (GCM) 10K type strain sequencing project: providing services to taxonomists for standard genome sequencing and annotation.</title>
        <authorList>
            <consortium name="The Broad Institute Genomics Platform"/>
            <consortium name="The Broad Institute Genome Sequencing Center for Infectious Disease"/>
            <person name="Wu L."/>
            <person name="Ma J."/>
        </authorList>
    </citation>
    <scope>NUCLEOTIDE SEQUENCE [LARGE SCALE GENOMIC DNA]</scope>
    <source>
        <strain evidence="2">CGMCC 1.14993</strain>
    </source>
</reference>
<accession>A0A8J3F1F8</accession>
<gene>
    <name evidence="1" type="ORF">GCM10007380_17280</name>
</gene>